<organism evidence="2 3">
    <name type="scientific">Rotaria socialis</name>
    <dbReference type="NCBI Taxonomy" id="392032"/>
    <lineage>
        <taxon>Eukaryota</taxon>
        <taxon>Metazoa</taxon>
        <taxon>Spiralia</taxon>
        <taxon>Gnathifera</taxon>
        <taxon>Rotifera</taxon>
        <taxon>Eurotatoria</taxon>
        <taxon>Bdelloidea</taxon>
        <taxon>Philodinida</taxon>
        <taxon>Philodinidae</taxon>
        <taxon>Rotaria</taxon>
    </lineage>
</organism>
<protein>
    <submittedName>
        <fullName evidence="2">Uncharacterized protein</fullName>
    </submittedName>
</protein>
<dbReference type="EMBL" id="CAJNXB010006291">
    <property type="protein sequence ID" value="CAF3476792.1"/>
    <property type="molecule type" value="Genomic_DNA"/>
</dbReference>
<comment type="caution">
    <text evidence="2">The sequence shown here is derived from an EMBL/GenBank/DDBJ whole genome shotgun (WGS) entry which is preliminary data.</text>
</comment>
<evidence type="ECO:0000313" key="3">
    <source>
        <dbReference type="Proteomes" id="UP000663825"/>
    </source>
</evidence>
<sequence>MGAMKMYFRSAQLCVMFALFISIFIHTMMWSDRSNTSELCPSNKTNCHHVNIYGHSNQMRCYPLLVNFAHQCCGMSQKNNCDTGLTFGMAQCLKLNMNIFKSDDGFRQRNSDLLNYYRGGGYWLWKPYILWHELYAAREGDVIVYSDAAVNFVSDINILIRLMGQQDIMTFRQINHSESAYTKRDTFILMHADSKRFVESTAAVASYVLVRKSVQSLAFVSEWLTYVQDGRAVSDDRNVLGKPNYPNFVGHRHDQSILGLLVKKWNLTTYPDPSQHGESVARPYPTILKHHRKKL</sequence>
<dbReference type="Proteomes" id="UP000663825">
    <property type="component" value="Unassembled WGS sequence"/>
</dbReference>
<dbReference type="AlphaFoldDB" id="A0A818FJY4"/>
<accession>A0A818FJY4</accession>
<reference evidence="2" key="1">
    <citation type="submission" date="2021-02" db="EMBL/GenBank/DDBJ databases">
        <authorList>
            <person name="Nowell W R."/>
        </authorList>
    </citation>
    <scope>NUCLEOTIDE SEQUENCE</scope>
</reference>
<dbReference type="EMBL" id="CAJNYD010002085">
    <property type="protein sequence ID" value="CAF3391215.1"/>
    <property type="molecule type" value="Genomic_DNA"/>
</dbReference>
<evidence type="ECO:0000313" key="1">
    <source>
        <dbReference type="EMBL" id="CAF3391215.1"/>
    </source>
</evidence>
<evidence type="ECO:0000313" key="2">
    <source>
        <dbReference type="EMBL" id="CAF3476792.1"/>
    </source>
</evidence>
<dbReference type="OrthoDB" id="9974806at2759"/>
<gene>
    <name evidence="1" type="ORF">LUA448_LOCUS16684</name>
    <name evidence="2" type="ORF">TIS948_LOCUS33734</name>
</gene>
<proteinExistence type="predicted"/>
<name>A0A818FJY4_9BILA</name>
<dbReference type="Proteomes" id="UP000663833">
    <property type="component" value="Unassembled WGS sequence"/>
</dbReference>